<protein>
    <submittedName>
        <fullName evidence="2">Uncharacterized protein</fullName>
    </submittedName>
</protein>
<keyword evidence="3" id="KW-1185">Reference proteome</keyword>
<evidence type="ECO:0000313" key="2">
    <source>
        <dbReference type="EnsemblPlants" id="ORUFI08G07180.1"/>
    </source>
</evidence>
<feature type="compositionally biased region" description="Polar residues" evidence="1">
    <location>
        <begin position="65"/>
        <end position="74"/>
    </location>
</feature>
<organism evidence="2 3">
    <name type="scientific">Oryza rufipogon</name>
    <name type="common">Brownbeard rice</name>
    <name type="synonym">Asian wild rice</name>
    <dbReference type="NCBI Taxonomy" id="4529"/>
    <lineage>
        <taxon>Eukaryota</taxon>
        <taxon>Viridiplantae</taxon>
        <taxon>Streptophyta</taxon>
        <taxon>Embryophyta</taxon>
        <taxon>Tracheophyta</taxon>
        <taxon>Spermatophyta</taxon>
        <taxon>Magnoliopsida</taxon>
        <taxon>Liliopsida</taxon>
        <taxon>Poales</taxon>
        <taxon>Poaceae</taxon>
        <taxon>BOP clade</taxon>
        <taxon>Oryzoideae</taxon>
        <taxon>Oryzeae</taxon>
        <taxon>Oryzinae</taxon>
        <taxon>Oryza</taxon>
    </lineage>
</organism>
<feature type="compositionally biased region" description="Basic and acidic residues" evidence="1">
    <location>
        <begin position="75"/>
        <end position="93"/>
    </location>
</feature>
<feature type="region of interest" description="Disordered" evidence="1">
    <location>
        <begin position="41"/>
        <end position="146"/>
    </location>
</feature>
<evidence type="ECO:0000256" key="1">
    <source>
        <dbReference type="SAM" id="MobiDB-lite"/>
    </source>
</evidence>
<reference evidence="3" key="1">
    <citation type="submission" date="2013-06" db="EMBL/GenBank/DDBJ databases">
        <authorList>
            <person name="Zhao Q."/>
        </authorList>
    </citation>
    <scope>NUCLEOTIDE SEQUENCE</scope>
    <source>
        <strain evidence="3">cv. W1943</strain>
    </source>
</reference>
<dbReference type="OMA" id="ETHNLGD"/>
<feature type="region of interest" description="Disordered" evidence="1">
    <location>
        <begin position="1"/>
        <end position="29"/>
    </location>
</feature>
<sequence length="146" mass="15867">MTKVRWRSTNGIMYLSTGQPSPPSRHYPICSTRNRRRRLDCSSVAPLSDPFSSTPVNSDGCPQRPIQSRPSSHPSLHEDGGDGDKPFKAEDWHQGGSNAAWRGGKGGTGRRGGVSRMSRGRAETHNLGDCALEEEGQHGDDAMLPN</sequence>
<accession>A0A0E0QFR4</accession>
<feature type="compositionally biased region" description="Polar residues" evidence="1">
    <location>
        <begin position="7"/>
        <end position="19"/>
    </location>
</feature>
<reference evidence="2" key="2">
    <citation type="submission" date="2015-06" db="UniProtKB">
        <authorList>
            <consortium name="EnsemblPlants"/>
        </authorList>
    </citation>
    <scope>IDENTIFICATION</scope>
</reference>
<proteinExistence type="predicted"/>
<dbReference type="AlphaFoldDB" id="A0A0E0QFR4"/>
<feature type="compositionally biased region" description="Gly residues" evidence="1">
    <location>
        <begin position="103"/>
        <end position="112"/>
    </location>
</feature>
<dbReference type="HOGENOM" id="CLU_1780347_0_0_1"/>
<name>A0A0E0QFR4_ORYRU</name>
<feature type="compositionally biased region" description="Basic and acidic residues" evidence="1">
    <location>
        <begin position="135"/>
        <end position="146"/>
    </location>
</feature>
<dbReference type="EnsemblPlants" id="ORUFI08G07180.1">
    <property type="protein sequence ID" value="ORUFI08G07180.1"/>
    <property type="gene ID" value="ORUFI08G07180"/>
</dbReference>
<dbReference type="Gramene" id="ORUFI08G07180.1">
    <property type="protein sequence ID" value="ORUFI08G07180.1"/>
    <property type="gene ID" value="ORUFI08G07180"/>
</dbReference>
<evidence type="ECO:0000313" key="3">
    <source>
        <dbReference type="Proteomes" id="UP000008022"/>
    </source>
</evidence>
<dbReference type="Proteomes" id="UP000008022">
    <property type="component" value="Unassembled WGS sequence"/>
</dbReference>